<reference evidence="7" key="1">
    <citation type="submission" date="2020-05" db="EMBL/GenBank/DDBJ databases">
        <authorList>
            <person name="Chiriac C."/>
            <person name="Salcher M."/>
            <person name="Ghai R."/>
            <person name="Kavagutti S V."/>
        </authorList>
    </citation>
    <scope>NUCLEOTIDE SEQUENCE</scope>
</reference>
<protein>
    <recommendedName>
        <fullName evidence="3">beta-N-acetylhexosaminidase</fullName>
        <ecNumber evidence="3">3.2.1.52</ecNumber>
    </recommendedName>
</protein>
<evidence type="ECO:0000256" key="4">
    <source>
        <dbReference type="ARBA" id="ARBA00022801"/>
    </source>
</evidence>
<evidence type="ECO:0000313" key="7">
    <source>
        <dbReference type="EMBL" id="CAB4569045.1"/>
    </source>
</evidence>
<dbReference type="InterPro" id="IPR001764">
    <property type="entry name" value="Glyco_hydro_3_N"/>
</dbReference>
<feature type="domain" description="Glycoside hydrolase family 3 N-terminal" evidence="6">
    <location>
        <begin position="71"/>
        <end position="389"/>
    </location>
</feature>
<keyword evidence="5" id="KW-0326">Glycosidase</keyword>
<evidence type="ECO:0000256" key="3">
    <source>
        <dbReference type="ARBA" id="ARBA00012663"/>
    </source>
</evidence>
<accession>A0A6J6E1G0</accession>
<dbReference type="Pfam" id="PF00933">
    <property type="entry name" value="Glyco_hydro_3"/>
    <property type="match status" value="1"/>
</dbReference>
<dbReference type="EC" id="3.2.1.52" evidence="3"/>
<dbReference type="InterPro" id="IPR036962">
    <property type="entry name" value="Glyco_hydro_3_N_sf"/>
</dbReference>
<gene>
    <name evidence="7" type="ORF">UFOPK1591_01192</name>
</gene>
<dbReference type="InterPro" id="IPR017853">
    <property type="entry name" value="GH"/>
</dbReference>
<name>A0A6J6E1G0_9ZZZZ</name>
<sequence length="430" mass="44750">MAHALHRVASVAFAVVVTLGATYAINLALEPQENEFAVAAAQESWSRTDEPYVQIDPILEWSQLRLLDMSLDEKVRSLLVLHVPGLDPDAIRSSIASVDSGGRGAGGLILMGNNVPGSAEELAALTAAATVDPELPPIVSIDEEGGDVVRLPYDTFAGADVLRSAPPSDTADAFAGRAQLLASVGVNLNFGIVADVTDDSGSFIYWRTLGDDPASASERVAAGVAAESVVVGSTVKHFPGHGRSNDDSHVGIPTSDVGLDEWHATDALPFKAGIDAGAQAVMFGHLAFSSIDPVPATLSAAWHDILREELGFDGIAVTDDMLMLQASGVAEFSDPYVNAVAAVAAGNDALLYVMPTDPATVGIDVSVLASTIGTQVEQSRIDEAALRMLIFRRSFAPDAMNWLPPCDVRCLAGAVGSGISGMPSDALNPQ</sequence>
<proteinExistence type="inferred from homology"/>
<dbReference type="GO" id="GO:0004563">
    <property type="term" value="F:beta-N-acetylhexosaminidase activity"/>
    <property type="evidence" value="ECO:0007669"/>
    <property type="project" value="UniProtKB-EC"/>
</dbReference>
<dbReference type="AlphaFoldDB" id="A0A6J6E1G0"/>
<evidence type="ECO:0000256" key="5">
    <source>
        <dbReference type="ARBA" id="ARBA00023295"/>
    </source>
</evidence>
<dbReference type="EMBL" id="CAEZTD010000107">
    <property type="protein sequence ID" value="CAB4569045.1"/>
    <property type="molecule type" value="Genomic_DNA"/>
</dbReference>
<dbReference type="Gene3D" id="3.20.20.300">
    <property type="entry name" value="Glycoside hydrolase, family 3, N-terminal domain"/>
    <property type="match status" value="1"/>
</dbReference>
<dbReference type="GO" id="GO:0005975">
    <property type="term" value="P:carbohydrate metabolic process"/>
    <property type="evidence" value="ECO:0007669"/>
    <property type="project" value="InterPro"/>
</dbReference>
<dbReference type="SUPFAM" id="SSF51445">
    <property type="entry name" value="(Trans)glycosidases"/>
    <property type="match status" value="1"/>
</dbReference>
<comment type="similarity">
    <text evidence="2">Belongs to the glycosyl hydrolase 3 family.</text>
</comment>
<dbReference type="PANTHER" id="PTHR30480:SF13">
    <property type="entry name" value="BETA-HEXOSAMINIDASE"/>
    <property type="match status" value="1"/>
</dbReference>
<dbReference type="InterPro" id="IPR050226">
    <property type="entry name" value="NagZ_Beta-hexosaminidase"/>
</dbReference>
<evidence type="ECO:0000259" key="6">
    <source>
        <dbReference type="Pfam" id="PF00933"/>
    </source>
</evidence>
<evidence type="ECO:0000256" key="1">
    <source>
        <dbReference type="ARBA" id="ARBA00001231"/>
    </source>
</evidence>
<comment type="catalytic activity">
    <reaction evidence="1">
        <text>Hydrolysis of terminal non-reducing N-acetyl-D-hexosamine residues in N-acetyl-beta-D-hexosaminides.</text>
        <dbReference type="EC" id="3.2.1.52"/>
    </reaction>
</comment>
<dbReference type="PANTHER" id="PTHR30480">
    <property type="entry name" value="BETA-HEXOSAMINIDASE-RELATED"/>
    <property type="match status" value="1"/>
</dbReference>
<evidence type="ECO:0000256" key="2">
    <source>
        <dbReference type="ARBA" id="ARBA00005336"/>
    </source>
</evidence>
<organism evidence="7">
    <name type="scientific">freshwater metagenome</name>
    <dbReference type="NCBI Taxonomy" id="449393"/>
    <lineage>
        <taxon>unclassified sequences</taxon>
        <taxon>metagenomes</taxon>
        <taxon>ecological metagenomes</taxon>
    </lineage>
</organism>
<keyword evidence="4" id="KW-0378">Hydrolase</keyword>
<dbReference type="GO" id="GO:0009254">
    <property type="term" value="P:peptidoglycan turnover"/>
    <property type="evidence" value="ECO:0007669"/>
    <property type="project" value="TreeGrafter"/>
</dbReference>